<feature type="region of interest" description="Disordered" evidence="1">
    <location>
        <begin position="288"/>
        <end position="307"/>
    </location>
</feature>
<dbReference type="EMBL" id="BMKL01000001">
    <property type="protein sequence ID" value="GGD87189.1"/>
    <property type="molecule type" value="Genomic_DNA"/>
</dbReference>
<keyword evidence="3" id="KW-1185">Reference proteome</keyword>
<organism evidence="2 3">
    <name type="scientific">Tsuneonella deserti</name>
    <dbReference type="NCBI Taxonomy" id="2035528"/>
    <lineage>
        <taxon>Bacteria</taxon>
        <taxon>Pseudomonadati</taxon>
        <taxon>Pseudomonadota</taxon>
        <taxon>Alphaproteobacteria</taxon>
        <taxon>Sphingomonadales</taxon>
        <taxon>Erythrobacteraceae</taxon>
        <taxon>Tsuneonella</taxon>
    </lineage>
</organism>
<evidence type="ECO:0000313" key="2">
    <source>
        <dbReference type="EMBL" id="GGD87189.1"/>
    </source>
</evidence>
<dbReference type="RefSeq" id="WP_188643549.1">
    <property type="nucleotide sequence ID" value="NZ_BMKL01000001.1"/>
</dbReference>
<name>A0ABQ1S1H7_9SPHN</name>
<accession>A0ABQ1S1H7</accession>
<evidence type="ECO:0000313" key="3">
    <source>
        <dbReference type="Proteomes" id="UP000619041"/>
    </source>
</evidence>
<protein>
    <submittedName>
        <fullName evidence="2">Uncharacterized protein</fullName>
    </submittedName>
</protein>
<dbReference type="Proteomes" id="UP000619041">
    <property type="component" value="Unassembled WGS sequence"/>
</dbReference>
<sequence length="307" mass="34393">MQIKTLEEALTAVAAYHGGFKTALSSEKADKKSSRTALEASTHARNYVLLAEAYGIASALLAVPEVLAQLLNSYSITAARKGQNEFGPIVRALFRTATKHGTKPNKSAWKFGNILRLMRDKGWKQEDIATELDRFTWTDPSSQRVHTKLKAAELADRDKYKEVDEEKVETDKALKWFLNGKDLGTITAPSFHEIDPKSDSGDLISLAASWDGDRKEWVIRGLISTNNDMVLRSLSSLRKGAVEAFEEHSKDLFKRLAVHNTVIGMLEEELRPVDQQLVQEVRNDPRYMEVPLPPKLSRSRSKSTVEA</sequence>
<comment type="caution">
    <text evidence="2">The sequence shown here is derived from an EMBL/GenBank/DDBJ whole genome shotgun (WGS) entry which is preliminary data.</text>
</comment>
<evidence type="ECO:0000256" key="1">
    <source>
        <dbReference type="SAM" id="MobiDB-lite"/>
    </source>
</evidence>
<reference evidence="3" key="1">
    <citation type="journal article" date="2019" name="Int. J. Syst. Evol. Microbiol.">
        <title>The Global Catalogue of Microorganisms (GCM) 10K type strain sequencing project: providing services to taxonomists for standard genome sequencing and annotation.</title>
        <authorList>
            <consortium name="The Broad Institute Genomics Platform"/>
            <consortium name="The Broad Institute Genome Sequencing Center for Infectious Disease"/>
            <person name="Wu L."/>
            <person name="Ma J."/>
        </authorList>
    </citation>
    <scope>NUCLEOTIDE SEQUENCE [LARGE SCALE GENOMIC DNA]</scope>
    <source>
        <strain evidence="3">CGMCC 1.15959</strain>
    </source>
</reference>
<proteinExistence type="predicted"/>
<gene>
    <name evidence="2" type="ORF">GCM10011515_03360</name>
</gene>